<reference evidence="2" key="1">
    <citation type="journal article" date="2013" name="Nat. Genet.">
        <title>The Capsella rubella genome and the genomic consequences of rapid mating system evolution.</title>
        <authorList>
            <person name="Slotte T."/>
            <person name="Hazzouri K.M."/>
            <person name="Agren J.A."/>
            <person name="Koenig D."/>
            <person name="Maumus F."/>
            <person name="Guo Y.L."/>
            <person name="Steige K."/>
            <person name="Platts A.E."/>
            <person name="Escobar J.S."/>
            <person name="Newman L.K."/>
            <person name="Wang W."/>
            <person name="Mandakova T."/>
            <person name="Vello E."/>
            <person name="Smith L.M."/>
            <person name="Henz S.R."/>
            <person name="Steffen J."/>
            <person name="Takuno S."/>
            <person name="Brandvain Y."/>
            <person name="Coop G."/>
            <person name="Andolfatto P."/>
            <person name="Hu T.T."/>
            <person name="Blanchette M."/>
            <person name="Clark R.M."/>
            <person name="Quesneville H."/>
            <person name="Nordborg M."/>
            <person name="Gaut B.S."/>
            <person name="Lysak M.A."/>
            <person name="Jenkins J."/>
            <person name="Grimwood J."/>
            <person name="Chapman J."/>
            <person name="Prochnik S."/>
            <person name="Shu S."/>
            <person name="Rokhsar D."/>
            <person name="Schmutz J."/>
            <person name="Weigel D."/>
            <person name="Wright S.I."/>
        </authorList>
    </citation>
    <scope>NUCLEOTIDE SEQUENCE [LARGE SCALE GENOMIC DNA]</scope>
    <source>
        <strain evidence="2">cv. Monte Gargano</strain>
    </source>
</reference>
<accession>R0GVM5</accession>
<keyword evidence="2" id="KW-1185">Reference proteome</keyword>
<dbReference type="KEGG" id="crb:17876311"/>
<organism evidence="1 2">
    <name type="scientific">Capsella rubella</name>
    <dbReference type="NCBI Taxonomy" id="81985"/>
    <lineage>
        <taxon>Eukaryota</taxon>
        <taxon>Viridiplantae</taxon>
        <taxon>Streptophyta</taxon>
        <taxon>Embryophyta</taxon>
        <taxon>Tracheophyta</taxon>
        <taxon>Spermatophyta</taxon>
        <taxon>Magnoliopsida</taxon>
        <taxon>eudicotyledons</taxon>
        <taxon>Gunneridae</taxon>
        <taxon>Pentapetalae</taxon>
        <taxon>rosids</taxon>
        <taxon>malvids</taxon>
        <taxon>Brassicales</taxon>
        <taxon>Brassicaceae</taxon>
        <taxon>Camelineae</taxon>
        <taxon>Capsella</taxon>
    </lineage>
</organism>
<evidence type="ECO:0000313" key="2">
    <source>
        <dbReference type="Proteomes" id="UP000029121"/>
    </source>
</evidence>
<gene>
    <name evidence="1" type="ORF">CARUB_v10028622mg</name>
</gene>
<evidence type="ECO:0000313" key="1">
    <source>
        <dbReference type="EMBL" id="EOA15228.1"/>
    </source>
</evidence>
<dbReference type="OrthoDB" id="735913at2759"/>
<dbReference type="AlphaFoldDB" id="R0GVM5"/>
<name>R0GVM5_9BRAS</name>
<protein>
    <submittedName>
        <fullName evidence="1">Uncharacterized protein</fullName>
    </submittedName>
</protein>
<dbReference type="Proteomes" id="UP000029121">
    <property type="component" value="Unassembled WGS sequence"/>
</dbReference>
<dbReference type="STRING" id="81985.R0GVM5"/>
<proteinExistence type="predicted"/>
<dbReference type="PANTHER" id="PTHR36067:SF1">
    <property type="entry name" value="EXPRESSED PROTEIN"/>
    <property type="match status" value="1"/>
</dbReference>
<dbReference type="PANTHER" id="PTHR36067">
    <property type="entry name" value="EXPRESSED PROTEIN"/>
    <property type="match status" value="1"/>
</dbReference>
<dbReference type="EMBL" id="KB870812">
    <property type="protein sequence ID" value="EOA15228.1"/>
    <property type="molecule type" value="Genomic_DNA"/>
</dbReference>
<sequence length="76" mass="8415">MADIAILVAEEYERRMSMSRHTAVSTSAAPAEFDWRKIVSAKMTVAIDKLNFQSLKNISEPKSEFAIAVSHGVFSP</sequence>